<dbReference type="Proteomes" id="UP000639403">
    <property type="component" value="Unassembled WGS sequence"/>
</dbReference>
<proteinExistence type="inferred from homology"/>
<evidence type="ECO:0000256" key="2">
    <source>
        <dbReference type="SAM" id="MobiDB-lite"/>
    </source>
</evidence>
<evidence type="ECO:0000313" key="3">
    <source>
        <dbReference type="EMBL" id="KAF9816595.1"/>
    </source>
</evidence>
<feature type="region of interest" description="Disordered" evidence="2">
    <location>
        <begin position="339"/>
        <end position="361"/>
    </location>
</feature>
<gene>
    <name evidence="3" type="ORF">IEO21_03996</name>
</gene>
<comment type="caution">
    <text evidence="3">The sequence shown here is derived from an EMBL/GenBank/DDBJ whole genome shotgun (WGS) entry which is preliminary data.</text>
</comment>
<dbReference type="Gene3D" id="1.25.40.10">
    <property type="entry name" value="Tetratricopeptide repeat domain"/>
    <property type="match status" value="1"/>
</dbReference>
<dbReference type="AlphaFoldDB" id="A0A8H7P4R3"/>
<dbReference type="EMBL" id="JADOXO010000055">
    <property type="protein sequence ID" value="KAF9816595.1"/>
    <property type="molecule type" value="Genomic_DNA"/>
</dbReference>
<dbReference type="PANTHER" id="PTHR46128:SF211">
    <property type="entry name" value="PENTACOTRIPEPTIDE-REPEAT REGION OF PRORP DOMAIN-CONTAINING PROTEIN"/>
    <property type="match status" value="1"/>
</dbReference>
<organism evidence="3 4">
    <name type="scientific">Rhodonia placenta</name>
    <dbReference type="NCBI Taxonomy" id="104341"/>
    <lineage>
        <taxon>Eukaryota</taxon>
        <taxon>Fungi</taxon>
        <taxon>Dikarya</taxon>
        <taxon>Basidiomycota</taxon>
        <taxon>Agaricomycotina</taxon>
        <taxon>Agaricomycetes</taxon>
        <taxon>Polyporales</taxon>
        <taxon>Adustoporiaceae</taxon>
        <taxon>Rhodonia</taxon>
    </lineage>
</organism>
<protein>
    <submittedName>
        <fullName evidence="3">Uncharacterized protein</fullName>
    </submittedName>
</protein>
<reference evidence="3" key="1">
    <citation type="submission" date="2020-11" db="EMBL/GenBank/DDBJ databases">
        <authorList>
            <person name="Koelle M."/>
            <person name="Horta M.A.C."/>
            <person name="Nowrousian M."/>
            <person name="Ohm R.A."/>
            <person name="Benz P."/>
            <person name="Pilgard A."/>
        </authorList>
    </citation>
    <scope>NUCLEOTIDE SEQUENCE</scope>
    <source>
        <strain evidence="3">FPRL280</strain>
    </source>
</reference>
<dbReference type="PANTHER" id="PTHR46128">
    <property type="entry name" value="MITOCHONDRIAL GROUP I INTRON SPLICING FACTOR CCM1"/>
    <property type="match status" value="1"/>
</dbReference>
<reference evidence="3" key="2">
    <citation type="journal article" name="Front. Microbiol.">
        <title>Degradative Capacity of Two Strains of Rhodonia placenta: From Phenotype to Genotype.</title>
        <authorList>
            <person name="Kolle M."/>
            <person name="Horta M.A.C."/>
            <person name="Nowrousian M."/>
            <person name="Ohm R.A."/>
            <person name="Benz J.P."/>
            <person name="Pilgard A."/>
        </authorList>
    </citation>
    <scope>NUCLEOTIDE SEQUENCE</scope>
    <source>
        <strain evidence="3">FPRL280</strain>
    </source>
</reference>
<dbReference type="InterPro" id="IPR050872">
    <property type="entry name" value="PPR_P_subfamily"/>
</dbReference>
<feature type="compositionally biased region" description="Low complexity" evidence="2">
    <location>
        <begin position="339"/>
        <end position="360"/>
    </location>
</feature>
<comment type="similarity">
    <text evidence="1">Belongs to the PPR family. P subfamily.</text>
</comment>
<evidence type="ECO:0000256" key="1">
    <source>
        <dbReference type="ARBA" id="ARBA00007626"/>
    </source>
</evidence>
<sequence>MSTSKGYASVLSTRVILDVFRHSSPARSFAFLEELCDQAIKYETEREVSDSTRKSLKARLAVQVEGWYTCAVKSCCITDRLAGAVALVQNARARGFNVHDTAYAALVRNLKRALDMTNLQLVQKLRETEARRPEHQESRLRVPRFNLYRPPAALQAMTQYPDRSSLAAALRILRHSCMFSSRYPLPSALATFIEAYRSAGQSRALHILRARSYKRAPATAMWALSEMLYYHRRNRGHMLLLTFIHHFHMIGVPQWAVWRSVRTMERAEKGGADSNYARYAVLYPPQPLGAKLFPSTHHTALVWHVTAQSMRSTQSLEELYQELLTQIAAARYAAAPAPALSTSPASPTPSTSTSSPNAPAEPLTDVAELQANSAEILTDSAHPPDDSLDARRASYPALIVPPMMYDSGHFNAFVLAFGQRSGPTRAAQVVADMYRHGIQPSVETLTMLIASFASIGDVGKLTTLLDRMEASADNGTRSGDVSSQVAASSVQKMGPQLPPPNVVTYTAVIKSLMDAEKLEDALAIAQRLRTKLGYVLGTNHITDSVLNELAVRYVNPHNL</sequence>
<name>A0A8H7P4R3_9APHY</name>
<evidence type="ECO:0000313" key="4">
    <source>
        <dbReference type="Proteomes" id="UP000639403"/>
    </source>
</evidence>
<dbReference type="InterPro" id="IPR011990">
    <property type="entry name" value="TPR-like_helical_dom_sf"/>
</dbReference>
<accession>A0A8H7P4R3</accession>